<evidence type="ECO:0000256" key="2">
    <source>
        <dbReference type="ARBA" id="ARBA00010427"/>
    </source>
</evidence>
<organism evidence="7 8">
    <name type="scientific">Pichia membranifaciens NRRL Y-2026</name>
    <dbReference type="NCBI Taxonomy" id="763406"/>
    <lineage>
        <taxon>Eukaryota</taxon>
        <taxon>Fungi</taxon>
        <taxon>Dikarya</taxon>
        <taxon>Ascomycota</taxon>
        <taxon>Saccharomycotina</taxon>
        <taxon>Pichiomycetes</taxon>
        <taxon>Pichiales</taxon>
        <taxon>Pichiaceae</taxon>
        <taxon>Pichia</taxon>
    </lineage>
</organism>
<feature type="region of interest" description="Disordered" evidence="5">
    <location>
        <begin position="131"/>
        <end position="192"/>
    </location>
</feature>
<dbReference type="GeneID" id="30181799"/>
<feature type="compositionally biased region" description="Basic and acidic residues" evidence="5">
    <location>
        <begin position="161"/>
        <end position="192"/>
    </location>
</feature>
<dbReference type="GO" id="GO:0032968">
    <property type="term" value="P:positive regulation of transcription elongation by RNA polymerase II"/>
    <property type="evidence" value="ECO:0007669"/>
    <property type="project" value="TreeGrafter"/>
</dbReference>
<evidence type="ECO:0000256" key="1">
    <source>
        <dbReference type="ARBA" id="ARBA00004123"/>
    </source>
</evidence>
<comment type="similarity">
    <text evidence="2">Belongs to the CDC73 family.</text>
</comment>
<evidence type="ECO:0000256" key="3">
    <source>
        <dbReference type="ARBA" id="ARBA00023163"/>
    </source>
</evidence>
<proteinExistence type="inferred from homology"/>
<dbReference type="InterPro" id="IPR031336">
    <property type="entry name" value="CDC73_C"/>
</dbReference>
<dbReference type="OrthoDB" id="2186602at2759"/>
<evidence type="ECO:0000256" key="5">
    <source>
        <dbReference type="SAM" id="MobiDB-lite"/>
    </source>
</evidence>
<dbReference type="InterPro" id="IPR007852">
    <property type="entry name" value="Cdc73/Parafibromin"/>
</dbReference>
<accession>A0A1E3NU72</accession>
<dbReference type="EMBL" id="KV454001">
    <property type="protein sequence ID" value="ODQ49113.1"/>
    <property type="molecule type" value="Genomic_DNA"/>
</dbReference>
<dbReference type="PANTHER" id="PTHR12466:SF8">
    <property type="entry name" value="PARAFIBROMIN"/>
    <property type="match status" value="1"/>
</dbReference>
<dbReference type="AlphaFoldDB" id="A0A1E3NU72"/>
<keyword evidence="3" id="KW-0804">Transcription</keyword>
<reference evidence="7 8" key="1">
    <citation type="journal article" date="2016" name="Proc. Natl. Acad. Sci. U.S.A.">
        <title>Comparative genomics of biotechnologically important yeasts.</title>
        <authorList>
            <person name="Riley R."/>
            <person name="Haridas S."/>
            <person name="Wolfe K.H."/>
            <person name="Lopes M.R."/>
            <person name="Hittinger C.T."/>
            <person name="Goeker M."/>
            <person name="Salamov A.A."/>
            <person name="Wisecaver J.H."/>
            <person name="Long T.M."/>
            <person name="Calvey C.H."/>
            <person name="Aerts A.L."/>
            <person name="Barry K.W."/>
            <person name="Choi C."/>
            <person name="Clum A."/>
            <person name="Coughlan A.Y."/>
            <person name="Deshpande S."/>
            <person name="Douglass A.P."/>
            <person name="Hanson S.J."/>
            <person name="Klenk H.-P."/>
            <person name="LaButti K.M."/>
            <person name="Lapidus A."/>
            <person name="Lindquist E.A."/>
            <person name="Lipzen A.M."/>
            <person name="Meier-Kolthoff J.P."/>
            <person name="Ohm R.A."/>
            <person name="Otillar R.P."/>
            <person name="Pangilinan J.L."/>
            <person name="Peng Y."/>
            <person name="Rokas A."/>
            <person name="Rosa C.A."/>
            <person name="Scheuner C."/>
            <person name="Sibirny A.A."/>
            <person name="Slot J.C."/>
            <person name="Stielow J.B."/>
            <person name="Sun H."/>
            <person name="Kurtzman C.P."/>
            <person name="Blackwell M."/>
            <person name="Grigoriev I.V."/>
            <person name="Jeffries T.W."/>
        </authorList>
    </citation>
    <scope>NUCLEOTIDE SEQUENCE [LARGE SCALE GENOMIC DNA]</scope>
    <source>
        <strain evidence="7 8">NRRL Y-2026</strain>
    </source>
</reference>
<dbReference type="GO" id="GO:0016593">
    <property type="term" value="C:Cdc73/Paf1 complex"/>
    <property type="evidence" value="ECO:0007669"/>
    <property type="project" value="InterPro"/>
</dbReference>
<protein>
    <recommendedName>
        <fullName evidence="6">Cell division control protein 73 C-terminal domain-containing protein</fullName>
    </recommendedName>
</protein>
<feature type="region of interest" description="Disordered" evidence="5">
    <location>
        <begin position="258"/>
        <end position="312"/>
    </location>
</feature>
<keyword evidence="8" id="KW-1185">Reference proteome</keyword>
<dbReference type="PANTHER" id="PTHR12466">
    <property type="entry name" value="CDC73 DOMAIN PROTEIN"/>
    <property type="match status" value="1"/>
</dbReference>
<dbReference type="Proteomes" id="UP000094455">
    <property type="component" value="Unassembled WGS sequence"/>
</dbReference>
<dbReference type="Pfam" id="PF05179">
    <property type="entry name" value="CDC73_C"/>
    <property type="match status" value="1"/>
</dbReference>
<feature type="domain" description="Cell division control protein 73 C-terminal" evidence="6">
    <location>
        <begin position="323"/>
        <end position="482"/>
    </location>
</feature>
<evidence type="ECO:0000313" key="8">
    <source>
        <dbReference type="Proteomes" id="UP000094455"/>
    </source>
</evidence>
<evidence type="ECO:0000259" key="6">
    <source>
        <dbReference type="Pfam" id="PF05179"/>
    </source>
</evidence>
<evidence type="ECO:0000313" key="7">
    <source>
        <dbReference type="EMBL" id="ODQ49113.1"/>
    </source>
</evidence>
<keyword evidence="4" id="KW-0539">Nucleus</keyword>
<dbReference type="GO" id="GO:0000993">
    <property type="term" value="F:RNA polymerase II complex binding"/>
    <property type="evidence" value="ECO:0007669"/>
    <property type="project" value="TreeGrafter"/>
</dbReference>
<evidence type="ECO:0000256" key="4">
    <source>
        <dbReference type="ARBA" id="ARBA00023242"/>
    </source>
</evidence>
<dbReference type="STRING" id="763406.A0A1E3NU72"/>
<gene>
    <name evidence="7" type="ORF">PICMEDRAFT_9600</name>
</gene>
<dbReference type="Gene3D" id="3.40.50.11990">
    <property type="entry name" value="RNA polymerase II accessory factor, Cdc73 C-terminal domain"/>
    <property type="match status" value="1"/>
</dbReference>
<dbReference type="RefSeq" id="XP_019020226.1">
    <property type="nucleotide sequence ID" value="XM_019165112.1"/>
</dbReference>
<sequence length="489" mass="54599">MSNFVSKLRTAILSKQEIKLDPEDAVISEAQSLILGNDEKFSLDSKSGFKAESTENDIRTVYFCWLNNEATVTDYIEKCEAFKIPVISFMARTELSSYLKGDTDTCSYLVTFDDDHHSGAHETSDAVDANAEAGTSSAVDAGKQAEASGDDIEKTNGSGTVKRDESKIESSKKSTKDSERERQRDKQKRSEEIEKIDYKESKRRKLEEDPLLKCISIHEVELIDHDKALRGTQKSNDFSNLIRECEYKIVRPLKASFKGKSSSAPSAATTSTSTTTGAAKPGVNSSSGTKSSSASVSKSRSKKPSSSLATSSSANSLGTVLQKKDPIIILSPSAISMITMTNVKSFLQNGRFVDVHDPNFSGNTSSAGETNMVQLVRHSKRFNKDIKFVVVSNVEKFFVKPEYWDRVVAVFTTGQEWQFKNYKVNQPNLLFQKVKGFYVNYSGDSVPSNVKNWNVQVISLDRNQRFKDRQISEFLWETIERFMLSRGYK</sequence>
<dbReference type="GO" id="GO:0006368">
    <property type="term" value="P:transcription elongation by RNA polymerase II"/>
    <property type="evidence" value="ECO:0007669"/>
    <property type="project" value="InterPro"/>
</dbReference>
<comment type="subcellular location">
    <subcellularLocation>
        <location evidence="1">Nucleus</location>
    </subcellularLocation>
</comment>
<dbReference type="InterPro" id="IPR038103">
    <property type="entry name" value="CDC73_C_sf"/>
</dbReference>
<name>A0A1E3NU72_9ASCO</name>